<dbReference type="GO" id="GO:0016791">
    <property type="term" value="F:phosphatase activity"/>
    <property type="evidence" value="ECO:0007669"/>
    <property type="project" value="UniProtKB-ARBA"/>
</dbReference>
<dbReference type="WBParaSite" id="TCLT_0000516301-mRNA-1">
    <property type="protein sequence ID" value="TCLT_0000516301-mRNA-1"/>
    <property type="gene ID" value="TCLT_0000516301"/>
</dbReference>
<evidence type="ECO:0000313" key="2">
    <source>
        <dbReference type="Proteomes" id="UP000276776"/>
    </source>
</evidence>
<dbReference type="OrthoDB" id="414418at2759"/>
<name>A0A0N5CXM9_THECL</name>
<dbReference type="EMBL" id="UYYF01004323">
    <property type="protein sequence ID" value="VDN02360.1"/>
    <property type="molecule type" value="Genomic_DNA"/>
</dbReference>
<dbReference type="InterPro" id="IPR029033">
    <property type="entry name" value="His_PPase_superfam"/>
</dbReference>
<dbReference type="PROSITE" id="PS00175">
    <property type="entry name" value="PG_MUTASE"/>
    <property type="match status" value="1"/>
</dbReference>
<organism evidence="3">
    <name type="scientific">Thelazia callipaeda</name>
    <name type="common">Oriental eyeworm</name>
    <name type="synonym">Parasitic nematode</name>
    <dbReference type="NCBI Taxonomy" id="103827"/>
    <lineage>
        <taxon>Eukaryota</taxon>
        <taxon>Metazoa</taxon>
        <taxon>Ecdysozoa</taxon>
        <taxon>Nematoda</taxon>
        <taxon>Chromadorea</taxon>
        <taxon>Rhabditida</taxon>
        <taxon>Spirurina</taxon>
        <taxon>Spiruromorpha</taxon>
        <taxon>Thelazioidea</taxon>
        <taxon>Thelaziidae</taxon>
        <taxon>Thelazia</taxon>
    </lineage>
</organism>
<dbReference type="STRING" id="103827.A0A0N5CXM9"/>
<dbReference type="Proteomes" id="UP000276776">
    <property type="component" value="Unassembled WGS sequence"/>
</dbReference>
<dbReference type="InterPro" id="IPR051710">
    <property type="entry name" value="Phosphatase_SH3-domain"/>
</dbReference>
<keyword evidence="2" id="KW-1185">Reference proteome</keyword>
<reference evidence="3" key="1">
    <citation type="submission" date="2017-02" db="UniProtKB">
        <authorList>
            <consortium name="WormBaseParasite"/>
        </authorList>
    </citation>
    <scope>IDENTIFICATION</scope>
</reference>
<dbReference type="SUPFAM" id="SSF53254">
    <property type="entry name" value="Phosphoglycerate mutase-like"/>
    <property type="match status" value="1"/>
</dbReference>
<dbReference type="Gene3D" id="3.40.50.1240">
    <property type="entry name" value="Phosphoglycerate mutase-like"/>
    <property type="match status" value="1"/>
</dbReference>
<dbReference type="PANTHER" id="PTHR16469:SF27">
    <property type="entry name" value="UBIQUITIN-ASSOCIATED AND SH3 DOMAIN-CONTAINING BA-RELATED"/>
    <property type="match status" value="1"/>
</dbReference>
<protein>
    <submittedName>
        <fullName evidence="3">Phosphoglycerate mutase family protein</fullName>
    </submittedName>
</protein>
<dbReference type="OMA" id="CSPFTRC"/>
<gene>
    <name evidence="1" type="ORF">TCLT_LOCUS5152</name>
</gene>
<dbReference type="InterPro" id="IPR013078">
    <property type="entry name" value="His_Pase_superF_clade-1"/>
</dbReference>
<dbReference type="InterPro" id="IPR001345">
    <property type="entry name" value="PG/BPGM_mutase_AS"/>
</dbReference>
<proteinExistence type="predicted"/>
<dbReference type="PANTHER" id="PTHR16469">
    <property type="entry name" value="UBIQUITIN-ASSOCIATED AND SH3 DOMAIN-CONTAINING BA-RELATED"/>
    <property type="match status" value="1"/>
</dbReference>
<sequence length="243" mass="27621">MSLNERSKRTIWVIRHGERADNIDETWKDHAPRGAWDDPPLSRIFVERLKMLEKDKLFSDRGKHQARECGKRLETEKISVVLCSPFLRCVQTASGILEEHSSKLPLFIEQGLCETLNCCQYPPGCLSTKELSAQFPIIDLNYQPVVANPGPEKDIIACKDRLIKVIDHALKNYGNDILIVTHGSPTAMIREILIGEWLYVGQCTISKFVSDENGNFKAVMSSDSSHLSDRTVLRDNEYHRPQS</sequence>
<dbReference type="SMART" id="SM00855">
    <property type="entry name" value="PGAM"/>
    <property type="match status" value="1"/>
</dbReference>
<accession>A0A0N5CXM9</accession>
<reference evidence="1 2" key="2">
    <citation type="submission" date="2018-11" db="EMBL/GenBank/DDBJ databases">
        <authorList>
            <consortium name="Pathogen Informatics"/>
        </authorList>
    </citation>
    <scope>NUCLEOTIDE SEQUENCE [LARGE SCALE GENOMIC DNA]</scope>
</reference>
<evidence type="ECO:0000313" key="3">
    <source>
        <dbReference type="WBParaSite" id="TCLT_0000516301-mRNA-1"/>
    </source>
</evidence>
<dbReference type="AlphaFoldDB" id="A0A0N5CXM9"/>
<dbReference type="CDD" id="cd07067">
    <property type="entry name" value="HP_PGM_like"/>
    <property type="match status" value="1"/>
</dbReference>
<evidence type="ECO:0000313" key="1">
    <source>
        <dbReference type="EMBL" id="VDN02360.1"/>
    </source>
</evidence>
<dbReference type="Pfam" id="PF00300">
    <property type="entry name" value="His_Phos_1"/>
    <property type="match status" value="1"/>
</dbReference>